<dbReference type="Proteomes" id="UP001159405">
    <property type="component" value="Unassembled WGS sequence"/>
</dbReference>
<feature type="non-terminal residue" evidence="1">
    <location>
        <position position="1"/>
    </location>
</feature>
<accession>A0ABN8PX16</accession>
<proteinExistence type="predicted"/>
<dbReference type="InterPro" id="IPR000358">
    <property type="entry name" value="RNR_small_fam"/>
</dbReference>
<sequence>IISKTTKGDRQVDLEYGFHDLFVYCDLIQSQYVGDALVPLLRIVPVEGEDGQRVSKSFLRPQYVPVSRKQFETIEVNIKRDTGESRGYGLGSIFKGLFRWAMPHLPQGAKVIGRKALQMGVNVAQDVLDGDNIKTAVHKRTKQALGLPSQNALQGQSGAGKKSIKRKLDLFTIPATQTSIHKGQWIEYHRLSNITDTGPIEFNVSGTGEEYLYLARTQLYVKAKITKANGTALDADIQVGPVNLFLHSLFSQVDVSLNERLISASTNTYPYRAMIESLVNYGEEAKTSQLSMAMFYKDTAGKMNVVNPLAADDEANLGLKARYEFIKESHTVDMMGPIHSDIFFQDRLMLNGVNLRIELNRAKNVFCLVSSAAGANFKVVITEAILFVRRVKVASSIILGHAAGLKHASAKYPIRGIDCKVLSIPREFSSFNPDNIFLGQIPKRIVLGLVDIEAYNGSYRTNPFNFNHHNLTQVGVYVDGEQIPRKPLFLKFDAAGGQNVIAGYQSLFSGIGKLSQDTGNQINRSDYGSGYTLFAFDLTPDHCPGDHFELIKQGNLRLELHFSEALANTVILIVYAEFQNVIEVDANRNVLYDYTN</sequence>
<keyword evidence="2" id="KW-1185">Reference proteome</keyword>
<evidence type="ECO:0008006" key="3">
    <source>
        <dbReference type="Google" id="ProtNLM"/>
    </source>
</evidence>
<gene>
    <name evidence="1" type="ORF">PLOB_00048941</name>
</gene>
<evidence type="ECO:0000313" key="1">
    <source>
        <dbReference type="EMBL" id="CAH3152227.1"/>
    </source>
</evidence>
<dbReference type="PANTHER" id="PTHR23409">
    <property type="entry name" value="RIBONUCLEOSIDE-DIPHOSPHATE REDUCTASE SMALL CHAIN"/>
    <property type="match status" value="1"/>
</dbReference>
<protein>
    <recommendedName>
        <fullName evidence="3">Apolipoprotein B</fullName>
    </recommendedName>
</protein>
<name>A0ABN8PX16_9CNID</name>
<organism evidence="1 2">
    <name type="scientific">Porites lobata</name>
    <dbReference type="NCBI Taxonomy" id="104759"/>
    <lineage>
        <taxon>Eukaryota</taxon>
        <taxon>Metazoa</taxon>
        <taxon>Cnidaria</taxon>
        <taxon>Anthozoa</taxon>
        <taxon>Hexacorallia</taxon>
        <taxon>Scleractinia</taxon>
        <taxon>Fungiina</taxon>
        <taxon>Poritidae</taxon>
        <taxon>Porites</taxon>
    </lineage>
</organism>
<dbReference type="EMBL" id="CALNXK010000093">
    <property type="protein sequence ID" value="CAH3152227.1"/>
    <property type="molecule type" value="Genomic_DNA"/>
</dbReference>
<evidence type="ECO:0000313" key="2">
    <source>
        <dbReference type="Proteomes" id="UP001159405"/>
    </source>
</evidence>
<comment type="caution">
    <text evidence="1">The sequence shown here is derived from an EMBL/GenBank/DDBJ whole genome shotgun (WGS) entry which is preliminary data.</text>
</comment>
<reference evidence="1 2" key="1">
    <citation type="submission" date="2022-05" db="EMBL/GenBank/DDBJ databases">
        <authorList>
            <consortium name="Genoscope - CEA"/>
            <person name="William W."/>
        </authorList>
    </citation>
    <scope>NUCLEOTIDE SEQUENCE [LARGE SCALE GENOMIC DNA]</scope>
</reference>
<dbReference type="PANTHER" id="PTHR23409:SF21">
    <property type="entry name" value="CAPSID PROTEIN"/>
    <property type="match status" value="1"/>
</dbReference>